<feature type="domain" description="Bacteriophage/plasmid primase P4 C-terminal" evidence="1">
    <location>
        <begin position="130"/>
        <end position="239"/>
    </location>
</feature>
<evidence type="ECO:0000259" key="2">
    <source>
        <dbReference type="Pfam" id="PF12965"/>
    </source>
</evidence>
<organism evidence="3 4">
    <name type="scientific">Hyella patelloides LEGE 07179</name>
    <dbReference type="NCBI Taxonomy" id="945734"/>
    <lineage>
        <taxon>Bacteria</taxon>
        <taxon>Bacillati</taxon>
        <taxon>Cyanobacteriota</taxon>
        <taxon>Cyanophyceae</taxon>
        <taxon>Pleurocapsales</taxon>
        <taxon>Hyellaceae</taxon>
        <taxon>Hyella</taxon>
    </lineage>
</organism>
<dbReference type="Pfam" id="PF08706">
    <property type="entry name" value="D5_N"/>
    <property type="match status" value="1"/>
</dbReference>
<dbReference type="Proteomes" id="UP000320055">
    <property type="component" value="Unassembled WGS sequence"/>
</dbReference>
<evidence type="ECO:0000313" key="3">
    <source>
        <dbReference type="EMBL" id="VEP15724.1"/>
    </source>
</evidence>
<protein>
    <submittedName>
        <fullName evidence="3">Phage/plasmid primase, P4 family, C-terminal domain</fullName>
    </submittedName>
</protein>
<proteinExistence type="predicted"/>
<keyword evidence="4" id="KW-1185">Reference proteome</keyword>
<dbReference type="Pfam" id="PF12965">
    <property type="entry name" value="DUF3854"/>
    <property type="match status" value="1"/>
</dbReference>
<dbReference type="InterPro" id="IPR024385">
    <property type="entry name" value="DUF3854"/>
</dbReference>
<name>A0A563VW86_9CYAN</name>
<accession>A0A563VW86</accession>
<reference evidence="3 4" key="1">
    <citation type="submission" date="2019-01" db="EMBL/GenBank/DDBJ databases">
        <authorList>
            <person name="Brito A."/>
        </authorList>
    </citation>
    <scope>NUCLEOTIDE SEQUENCE [LARGE SCALE GENOMIC DNA]</scope>
    <source>
        <strain evidence="3">1</strain>
    </source>
</reference>
<dbReference type="AlphaFoldDB" id="A0A563VW86"/>
<evidence type="ECO:0000313" key="4">
    <source>
        <dbReference type="Proteomes" id="UP000320055"/>
    </source>
</evidence>
<feature type="domain" description="DUF3854" evidence="2">
    <location>
        <begin position="7"/>
        <end position="86"/>
    </location>
</feature>
<evidence type="ECO:0000259" key="1">
    <source>
        <dbReference type="Pfam" id="PF08706"/>
    </source>
</evidence>
<sequence>MGLTSSKDDPQGKRYLVPELERFAKEGFGFIFAFDADTYTKKPVKQALIKLARQIQKYNVPVYSLPEWDESDGKGVDDFIKNQGIEEFRKQLLSQAYCFDDWYSKYGEDAFTTVGGNKIPKADIVGVEIAEQYSERWVYCDELKTWLTYSLETEGIWTLVSKDYLAAEIHAILKARNIKGYGTNAYVENIIGTLKRELFIRKWDEKSSTDWLPFKNGVLELATNKLHEHNPDFRFTCNCQETIR</sequence>
<dbReference type="EMBL" id="CAACVJ010000293">
    <property type="protein sequence ID" value="VEP15724.1"/>
    <property type="molecule type" value="Genomic_DNA"/>
</dbReference>
<gene>
    <name evidence="3" type="ORF">H1P_3620007</name>
</gene>
<dbReference type="InterPro" id="IPR014818">
    <property type="entry name" value="Phage/plasmid_primase_P4_C"/>
</dbReference>